<dbReference type="GO" id="GO:0001786">
    <property type="term" value="F:phosphatidylserine binding"/>
    <property type="evidence" value="ECO:0007669"/>
    <property type="project" value="TreeGrafter"/>
</dbReference>
<dbReference type="GO" id="GO:0070382">
    <property type="term" value="C:exocytic vesicle"/>
    <property type="evidence" value="ECO:0007669"/>
    <property type="project" value="TreeGrafter"/>
</dbReference>
<dbReference type="InterPro" id="IPR035892">
    <property type="entry name" value="C2_domain_sf"/>
</dbReference>
<organism evidence="3 4">
    <name type="scientific">Varroa destructor</name>
    <name type="common">Honeybee mite</name>
    <dbReference type="NCBI Taxonomy" id="109461"/>
    <lineage>
        <taxon>Eukaryota</taxon>
        <taxon>Metazoa</taxon>
        <taxon>Ecdysozoa</taxon>
        <taxon>Arthropoda</taxon>
        <taxon>Chelicerata</taxon>
        <taxon>Arachnida</taxon>
        <taxon>Acari</taxon>
        <taxon>Parasitiformes</taxon>
        <taxon>Mesostigmata</taxon>
        <taxon>Gamasina</taxon>
        <taxon>Dermanyssoidea</taxon>
        <taxon>Varroidae</taxon>
        <taxon>Varroa</taxon>
    </lineage>
</organism>
<dbReference type="PANTHER" id="PTHR10024">
    <property type="entry name" value="SYNAPTOTAGMIN"/>
    <property type="match status" value="1"/>
</dbReference>
<dbReference type="SUPFAM" id="SSF49562">
    <property type="entry name" value="C2 domain (Calcium/lipid-binding domain, CaLB)"/>
    <property type="match status" value="1"/>
</dbReference>
<feature type="domain" description="C2" evidence="2">
    <location>
        <begin position="35"/>
        <end position="160"/>
    </location>
</feature>
<dbReference type="GO" id="GO:0030276">
    <property type="term" value="F:clathrin binding"/>
    <property type="evidence" value="ECO:0007669"/>
    <property type="project" value="TreeGrafter"/>
</dbReference>
<evidence type="ECO:0000313" key="3">
    <source>
        <dbReference type="EnsemblMetazoa" id="XP_022648835"/>
    </source>
</evidence>
<protein>
    <recommendedName>
        <fullName evidence="2">C2 domain-containing protein</fullName>
    </recommendedName>
</protein>
<dbReference type="OrthoDB" id="10259057at2759"/>
<dbReference type="PANTHER" id="PTHR10024:SF234">
    <property type="entry name" value="SYNAPTOTAGMIN-15-RELATED"/>
    <property type="match status" value="1"/>
</dbReference>
<dbReference type="RefSeq" id="XP_022648835.1">
    <property type="nucleotide sequence ID" value="XM_022793100.1"/>
</dbReference>
<dbReference type="GeneID" id="111245134"/>
<dbReference type="Pfam" id="PF00168">
    <property type="entry name" value="C2"/>
    <property type="match status" value="1"/>
</dbReference>
<evidence type="ECO:0000313" key="4">
    <source>
        <dbReference type="Proteomes" id="UP000594260"/>
    </source>
</evidence>
<dbReference type="GO" id="GO:0005544">
    <property type="term" value="F:calcium-dependent phospholipid binding"/>
    <property type="evidence" value="ECO:0007669"/>
    <property type="project" value="TreeGrafter"/>
</dbReference>
<dbReference type="GO" id="GO:0005509">
    <property type="term" value="F:calcium ion binding"/>
    <property type="evidence" value="ECO:0007669"/>
    <property type="project" value="TreeGrafter"/>
</dbReference>
<proteinExistence type="predicted"/>
<sequence length="250" mass="28876">MVIYTCAPVQLFGGLNPELYRGTRDPGELDFPDGHLGRIWFGLDYDAPTERLLVKIIKCRNLPSRTLGQISCCDPFIRVYLMPDERRYLQTKFNKKTCNPVFDETYVFQLPLYVARHMDERVLKLCVVDNERGKHHKAIGHALFSLSQLDWACGENTLVTWKDLDKHATQIESSGGRQGELHVGLTYHANQERLTVALMETRAMPENLTHTQLGRIILGSFMFARGRALQHWIETITNAPKQMREWHCFM</sequence>
<dbReference type="GO" id="GO:0000149">
    <property type="term" value="F:SNARE binding"/>
    <property type="evidence" value="ECO:0007669"/>
    <property type="project" value="TreeGrafter"/>
</dbReference>
<dbReference type="SMART" id="SM00239">
    <property type="entry name" value="C2"/>
    <property type="match status" value="1"/>
</dbReference>
<dbReference type="EnsemblMetazoa" id="XM_022793100">
    <property type="protein sequence ID" value="XP_022648835"/>
    <property type="gene ID" value="LOC111245134"/>
</dbReference>
<name>A0A7M7MAZ4_VARDE</name>
<dbReference type="KEGG" id="vde:111245134"/>
<dbReference type="InterPro" id="IPR000008">
    <property type="entry name" value="C2_dom"/>
</dbReference>
<keyword evidence="1" id="KW-0677">Repeat</keyword>
<accession>A0A7M7MAZ4</accession>
<reference evidence="3" key="1">
    <citation type="submission" date="2021-01" db="UniProtKB">
        <authorList>
            <consortium name="EnsemblMetazoa"/>
        </authorList>
    </citation>
    <scope>IDENTIFICATION</scope>
</reference>
<keyword evidence="4" id="KW-1185">Reference proteome</keyword>
<dbReference type="GO" id="GO:0017156">
    <property type="term" value="P:calcium-ion regulated exocytosis"/>
    <property type="evidence" value="ECO:0007669"/>
    <property type="project" value="TreeGrafter"/>
</dbReference>
<dbReference type="AlphaFoldDB" id="A0A7M7MAZ4"/>
<dbReference type="FunFam" id="2.60.40.150:FF:000237">
    <property type="entry name" value="Synaptotagmin 15"/>
    <property type="match status" value="1"/>
</dbReference>
<evidence type="ECO:0000259" key="2">
    <source>
        <dbReference type="PROSITE" id="PS50004"/>
    </source>
</evidence>
<dbReference type="GO" id="GO:0005886">
    <property type="term" value="C:plasma membrane"/>
    <property type="evidence" value="ECO:0007669"/>
    <property type="project" value="TreeGrafter"/>
</dbReference>
<dbReference type="InterPro" id="IPR047897">
    <property type="entry name" value="Synaptotagmin-15/17_C2A"/>
</dbReference>
<dbReference type="CDD" id="cd08390">
    <property type="entry name" value="C2A_Synaptotagmin-15-17"/>
    <property type="match status" value="1"/>
</dbReference>
<dbReference type="Proteomes" id="UP000594260">
    <property type="component" value="Unplaced"/>
</dbReference>
<dbReference type="InParanoid" id="A0A7M7MAZ4"/>
<dbReference type="PROSITE" id="PS50004">
    <property type="entry name" value="C2"/>
    <property type="match status" value="1"/>
</dbReference>
<evidence type="ECO:0000256" key="1">
    <source>
        <dbReference type="ARBA" id="ARBA00022737"/>
    </source>
</evidence>
<dbReference type="Gene3D" id="2.60.40.150">
    <property type="entry name" value="C2 domain"/>
    <property type="match status" value="1"/>
</dbReference>
<dbReference type="OMA" id="PIYNETH"/>